<dbReference type="Proteomes" id="UP001500683">
    <property type="component" value="Unassembled WGS sequence"/>
</dbReference>
<evidence type="ECO:0008006" key="4">
    <source>
        <dbReference type="Google" id="ProtNLM"/>
    </source>
</evidence>
<dbReference type="InterPro" id="IPR045436">
    <property type="entry name" value="DUF6507"/>
</dbReference>
<sequence>MTLRGWDINLGGVRSTIAKTIAAVEPLEKQAKAYADAMEAAGKASGSEVVNAALLGFGQHHLYTLPLLARRTSNCIRGVTLATNAYLAGDREMAERAHRTALTAPRPEDLLRKGRRK</sequence>
<evidence type="ECO:0000313" key="2">
    <source>
        <dbReference type="EMBL" id="GAA4059436.1"/>
    </source>
</evidence>
<keyword evidence="3" id="KW-1185">Reference proteome</keyword>
<dbReference type="EMBL" id="BAAAZG010000002">
    <property type="protein sequence ID" value="GAA4059436.1"/>
    <property type="molecule type" value="Genomic_DNA"/>
</dbReference>
<feature type="region of interest" description="Disordered" evidence="1">
    <location>
        <begin position="97"/>
        <end position="117"/>
    </location>
</feature>
<accession>A0ABP7V508</accession>
<comment type="caution">
    <text evidence="2">The sequence shown here is derived from an EMBL/GenBank/DDBJ whole genome shotgun (WGS) entry which is preliminary data.</text>
</comment>
<organism evidence="2 3">
    <name type="scientific">Actinomadura miaoliensis</name>
    <dbReference type="NCBI Taxonomy" id="430685"/>
    <lineage>
        <taxon>Bacteria</taxon>
        <taxon>Bacillati</taxon>
        <taxon>Actinomycetota</taxon>
        <taxon>Actinomycetes</taxon>
        <taxon>Streptosporangiales</taxon>
        <taxon>Thermomonosporaceae</taxon>
        <taxon>Actinomadura</taxon>
    </lineage>
</organism>
<dbReference type="Pfam" id="PF20117">
    <property type="entry name" value="DUF6507"/>
    <property type="match status" value="1"/>
</dbReference>
<name>A0ABP7V508_9ACTN</name>
<evidence type="ECO:0000313" key="3">
    <source>
        <dbReference type="Proteomes" id="UP001500683"/>
    </source>
</evidence>
<reference evidence="3" key="1">
    <citation type="journal article" date="2019" name="Int. J. Syst. Evol. Microbiol.">
        <title>The Global Catalogue of Microorganisms (GCM) 10K type strain sequencing project: providing services to taxonomists for standard genome sequencing and annotation.</title>
        <authorList>
            <consortium name="The Broad Institute Genomics Platform"/>
            <consortium name="The Broad Institute Genome Sequencing Center for Infectious Disease"/>
            <person name="Wu L."/>
            <person name="Ma J."/>
        </authorList>
    </citation>
    <scope>NUCLEOTIDE SEQUENCE [LARGE SCALE GENOMIC DNA]</scope>
    <source>
        <strain evidence="3">JCM 16702</strain>
    </source>
</reference>
<protein>
    <recommendedName>
        <fullName evidence="4">DUF892 family protein</fullName>
    </recommendedName>
</protein>
<evidence type="ECO:0000256" key="1">
    <source>
        <dbReference type="SAM" id="MobiDB-lite"/>
    </source>
</evidence>
<proteinExistence type="predicted"/>
<gene>
    <name evidence="2" type="ORF">GCM10022214_09900</name>
</gene>
<feature type="compositionally biased region" description="Basic and acidic residues" evidence="1">
    <location>
        <begin position="106"/>
        <end position="117"/>
    </location>
</feature>